<proteinExistence type="inferred from homology"/>
<dbReference type="SMART" id="SM00382">
    <property type="entry name" value="AAA"/>
    <property type="match status" value="1"/>
</dbReference>
<evidence type="ECO:0000256" key="2">
    <source>
        <dbReference type="ARBA" id="ARBA00022741"/>
    </source>
</evidence>
<dbReference type="FunFam" id="3.40.50.300:FF:000216">
    <property type="entry name" value="Type VII secretion ATPase EccA"/>
    <property type="match status" value="1"/>
</dbReference>
<dbReference type="InterPro" id="IPR027417">
    <property type="entry name" value="P-loop_NTPase"/>
</dbReference>
<dbReference type="GO" id="GO:0005524">
    <property type="term" value="F:ATP binding"/>
    <property type="evidence" value="ECO:0007669"/>
    <property type="project" value="UniProtKB-KW"/>
</dbReference>
<sequence length="434" mass="50547">MDSSGSFIDYLNKYQEKKNMSYIECIHFLDTVNINYGENDYGNISYSGERKSNSSGTVSKTKMGDYYDIYSSSIWNINNTESSYSLWQKSHDILNTLTPNLDNNATISVTTPKLENIVIDISINKIKDILKIIEEYEYKDHVEYNIDLKSLHNIKTELYELDSMIGMETLKQSILDQLLYFIQELHVGKNTSEYKHTVLYGSPGTGKTEIAKIIGVMYSKLGVLKNNVFKKVSRNDLIAGYLGQTALKTRAVIDECLGGVLFIDEAYSLASSDRNDSFSKECIDILCQAMSDYKENLMVIIAGYEDELNETFFRANRGLESRFIWRFKMDAYTPIEMMKIFQKKVLEQEWSFEKEDTLMVKWFEKRKDQFKHFGRDMEILLSYTKIVHGRRIYGKDRELRRVITLDDINSGYEMFLKNKESKQENTNILHTIYI</sequence>
<evidence type="ECO:0000256" key="1">
    <source>
        <dbReference type="ARBA" id="ARBA00010378"/>
    </source>
</evidence>
<name>A0A6C0DQY6_9ZZZZ</name>
<protein>
    <recommendedName>
        <fullName evidence="4">AAA+ ATPase domain-containing protein</fullName>
    </recommendedName>
</protein>
<dbReference type="GO" id="GO:0016887">
    <property type="term" value="F:ATP hydrolysis activity"/>
    <property type="evidence" value="ECO:0007669"/>
    <property type="project" value="InterPro"/>
</dbReference>
<comment type="similarity">
    <text evidence="1">Belongs to the CbxX/CfxQ family.</text>
</comment>
<accession>A0A6C0DQY6</accession>
<dbReference type="InterPro" id="IPR003593">
    <property type="entry name" value="AAA+_ATPase"/>
</dbReference>
<organism evidence="5">
    <name type="scientific">viral metagenome</name>
    <dbReference type="NCBI Taxonomy" id="1070528"/>
    <lineage>
        <taxon>unclassified sequences</taxon>
        <taxon>metagenomes</taxon>
        <taxon>organismal metagenomes</taxon>
    </lineage>
</organism>
<dbReference type="InterPro" id="IPR000641">
    <property type="entry name" value="CbxX/CfxQ"/>
</dbReference>
<dbReference type="Pfam" id="PF00004">
    <property type="entry name" value="AAA"/>
    <property type="match status" value="1"/>
</dbReference>
<dbReference type="InterPro" id="IPR050773">
    <property type="entry name" value="CbxX/CfxQ_RuBisCO_ESX"/>
</dbReference>
<dbReference type="PANTHER" id="PTHR43392">
    <property type="entry name" value="AAA-TYPE ATPASE FAMILY PROTEIN / ANKYRIN REPEAT FAMILY PROTEIN"/>
    <property type="match status" value="1"/>
</dbReference>
<keyword evidence="3" id="KW-0067">ATP-binding</keyword>
<dbReference type="PRINTS" id="PR00819">
    <property type="entry name" value="CBXCFQXSUPER"/>
</dbReference>
<evidence type="ECO:0000313" key="5">
    <source>
        <dbReference type="EMBL" id="QHT18841.1"/>
    </source>
</evidence>
<dbReference type="SUPFAM" id="SSF52540">
    <property type="entry name" value="P-loop containing nucleoside triphosphate hydrolases"/>
    <property type="match status" value="1"/>
</dbReference>
<keyword evidence="2" id="KW-0547">Nucleotide-binding</keyword>
<reference evidence="5" key="1">
    <citation type="journal article" date="2020" name="Nature">
        <title>Giant virus diversity and host interactions through global metagenomics.</title>
        <authorList>
            <person name="Schulz F."/>
            <person name="Roux S."/>
            <person name="Paez-Espino D."/>
            <person name="Jungbluth S."/>
            <person name="Walsh D.A."/>
            <person name="Denef V.J."/>
            <person name="McMahon K.D."/>
            <person name="Konstantinidis K.T."/>
            <person name="Eloe-Fadrosh E.A."/>
            <person name="Kyrpides N.C."/>
            <person name="Woyke T."/>
        </authorList>
    </citation>
    <scope>NUCLEOTIDE SEQUENCE</scope>
    <source>
        <strain evidence="5">GVMAG-M-3300023174-49</strain>
    </source>
</reference>
<feature type="domain" description="AAA+ ATPase" evidence="4">
    <location>
        <begin position="193"/>
        <end position="313"/>
    </location>
</feature>
<dbReference type="EMBL" id="MN739660">
    <property type="protein sequence ID" value="QHT18841.1"/>
    <property type="molecule type" value="Genomic_DNA"/>
</dbReference>
<dbReference type="AlphaFoldDB" id="A0A6C0DQY6"/>
<evidence type="ECO:0000259" key="4">
    <source>
        <dbReference type="SMART" id="SM00382"/>
    </source>
</evidence>
<dbReference type="PANTHER" id="PTHR43392:SF2">
    <property type="entry name" value="AAA-TYPE ATPASE FAMILY PROTEIN _ ANKYRIN REPEAT FAMILY PROTEIN"/>
    <property type="match status" value="1"/>
</dbReference>
<dbReference type="Gene3D" id="3.40.50.300">
    <property type="entry name" value="P-loop containing nucleotide triphosphate hydrolases"/>
    <property type="match status" value="1"/>
</dbReference>
<dbReference type="InterPro" id="IPR003959">
    <property type="entry name" value="ATPase_AAA_core"/>
</dbReference>
<evidence type="ECO:0000256" key="3">
    <source>
        <dbReference type="ARBA" id="ARBA00022840"/>
    </source>
</evidence>